<dbReference type="InterPro" id="IPR041522">
    <property type="entry name" value="CdaR_GGDEF"/>
</dbReference>
<dbReference type="Gene3D" id="1.10.10.2840">
    <property type="entry name" value="PucR C-terminal helix-turn-helix domain"/>
    <property type="match status" value="1"/>
</dbReference>
<protein>
    <submittedName>
        <fullName evidence="5">CdaR family transcriptional regulator</fullName>
    </submittedName>
</protein>
<evidence type="ECO:0000313" key="5">
    <source>
        <dbReference type="EMBL" id="GIP18421.1"/>
    </source>
</evidence>
<evidence type="ECO:0000259" key="2">
    <source>
        <dbReference type="Pfam" id="PF07905"/>
    </source>
</evidence>
<sequence>MHADAFTVSSLFEVPGLQDAVLLGGSTGLSNVITRVNVMEVPDVVEWVRAGELLMTTGYPFKDQPEKLAVLVEQLAGKGIAALGLKPKRFFDEIPQEVVEAANRYGLPLIELPPSATFSDLVREIMERVLVSEAKDLMILQSRVQRLSQLLLHGDGLVSFLKHLYVMINNPLLLIDKDRKLIVPPGLEGWSKTVKDSEWSKLLGTERLDSNVIAVGNESFHAHSVTVPGDTMYNYRLVVIEQYNHYRTVDALTLNWATRLLGFEISNMQVRQNIETKYLEQFVQDWLSGRMVSSMDLQLRAEACGWPMEPTSAYMVGSVSFWEEQPNVKELQQIVKQLRWNSELVPEVQLMWTLLEGELVCLISHQGKRWSEEQYKQLAHKIRQSLASELGERKATLCLSRAVAQATDVANAYREARRVMEIRKVYRTQEEVLHYNQLGVYLLLYRMQGSEELEEFKQLYLYPLLAMERKQQGALLTTLSTYFACNCNAKETAEKLYVHYNTVNYRLERIRSELQLRLDDPETKLLLQLAIKTYHLQE</sequence>
<dbReference type="InterPro" id="IPR051448">
    <property type="entry name" value="CdaR-like_regulators"/>
</dbReference>
<gene>
    <name evidence="5" type="ORF">J40TS1_40630</name>
</gene>
<evidence type="ECO:0000259" key="3">
    <source>
        <dbReference type="Pfam" id="PF13556"/>
    </source>
</evidence>
<dbReference type="Pfam" id="PF13556">
    <property type="entry name" value="HTH_30"/>
    <property type="match status" value="1"/>
</dbReference>
<name>A0A919YTZ3_9BACL</name>
<evidence type="ECO:0000313" key="6">
    <source>
        <dbReference type="Proteomes" id="UP000683139"/>
    </source>
</evidence>
<dbReference type="EMBL" id="BOSE01000008">
    <property type="protein sequence ID" value="GIP18421.1"/>
    <property type="molecule type" value="Genomic_DNA"/>
</dbReference>
<feature type="domain" description="CdaR GGDEF-like" evidence="4">
    <location>
        <begin position="289"/>
        <end position="422"/>
    </location>
</feature>
<dbReference type="InterPro" id="IPR025736">
    <property type="entry name" value="PucR_C-HTH_dom"/>
</dbReference>
<dbReference type="Pfam" id="PF17853">
    <property type="entry name" value="GGDEF_2"/>
    <property type="match status" value="1"/>
</dbReference>
<accession>A0A919YTZ3</accession>
<evidence type="ECO:0000256" key="1">
    <source>
        <dbReference type="ARBA" id="ARBA00006754"/>
    </source>
</evidence>
<dbReference type="AlphaFoldDB" id="A0A919YTZ3"/>
<keyword evidence="6" id="KW-1185">Reference proteome</keyword>
<feature type="domain" description="Purine catabolism PurC-like" evidence="2">
    <location>
        <begin position="11"/>
        <end position="128"/>
    </location>
</feature>
<reference evidence="5" key="1">
    <citation type="submission" date="2021-03" db="EMBL/GenBank/DDBJ databases">
        <title>Antimicrobial resistance genes in bacteria isolated from Japanese honey, and their potential for conferring macrolide and lincosamide resistance in the American foulbrood pathogen Paenibacillus larvae.</title>
        <authorList>
            <person name="Okamoto M."/>
            <person name="Kumagai M."/>
            <person name="Kanamori H."/>
            <person name="Takamatsu D."/>
        </authorList>
    </citation>
    <scope>NUCLEOTIDE SEQUENCE</scope>
    <source>
        <strain evidence="5">J40TS1</strain>
    </source>
</reference>
<dbReference type="Proteomes" id="UP000683139">
    <property type="component" value="Unassembled WGS sequence"/>
</dbReference>
<proteinExistence type="inferred from homology"/>
<dbReference type="InterPro" id="IPR042070">
    <property type="entry name" value="PucR_C-HTH_sf"/>
</dbReference>
<dbReference type="PANTHER" id="PTHR33744:SF1">
    <property type="entry name" value="DNA-BINDING TRANSCRIPTIONAL ACTIVATOR ADER"/>
    <property type="match status" value="1"/>
</dbReference>
<organism evidence="5 6">
    <name type="scientific">Paenibacillus montaniterrae</name>
    <dbReference type="NCBI Taxonomy" id="429341"/>
    <lineage>
        <taxon>Bacteria</taxon>
        <taxon>Bacillati</taxon>
        <taxon>Bacillota</taxon>
        <taxon>Bacilli</taxon>
        <taxon>Bacillales</taxon>
        <taxon>Paenibacillaceae</taxon>
        <taxon>Paenibacillus</taxon>
    </lineage>
</organism>
<feature type="domain" description="PucR C-terminal helix-turn-helix" evidence="3">
    <location>
        <begin position="475"/>
        <end position="532"/>
    </location>
</feature>
<dbReference type="InterPro" id="IPR012914">
    <property type="entry name" value="PucR_dom"/>
</dbReference>
<dbReference type="Pfam" id="PF07905">
    <property type="entry name" value="PucR"/>
    <property type="match status" value="1"/>
</dbReference>
<comment type="caution">
    <text evidence="5">The sequence shown here is derived from an EMBL/GenBank/DDBJ whole genome shotgun (WGS) entry which is preliminary data.</text>
</comment>
<dbReference type="PANTHER" id="PTHR33744">
    <property type="entry name" value="CARBOHYDRATE DIACID REGULATOR"/>
    <property type="match status" value="1"/>
</dbReference>
<comment type="similarity">
    <text evidence="1">Belongs to the CdaR family.</text>
</comment>
<evidence type="ECO:0000259" key="4">
    <source>
        <dbReference type="Pfam" id="PF17853"/>
    </source>
</evidence>